<dbReference type="EMBL" id="PZKE01000011">
    <property type="protein sequence ID" value="PTE13837.1"/>
    <property type="molecule type" value="Genomic_DNA"/>
</dbReference>
<comment type="caution">
    <text evidence="2">The sequence shown here is derived from an EMBL/GenBank/DDBJ whole genome shotgun (WGS) entry which is preliminary data.</text>
</comment>
<feature type="signal peptide" evidence="1">
    <location>
        <begin position="1"/>
        <end position="18"/>
    </location>
</feature>
<sequence length="243" mass="25581">MLAAFLSLALSAPLPALSDSLGLTWGEVSVGLNSDHQKSLTLAGDWKISDAHGLQFGLGYADRPPGAWLTVDAHLYLAPAPGRKYGFFLGVADLDGEEFTVVQGGVAGMLALSDRTVVQGRAGLGLSDSDLDYLTVSASLSHDLSDRLQIYGSAMLAEFDETTFRAVAHELALGLRYRIGNGASLSLAVVTDGLSGRDGAPSDTRVELGLRWTFGGSGSDDPVADRAFDTPQPVDVLIRRGLF</sequence>
<reference evidence="2 3" key="1">
    <citation type="submission" date="2018-03" db="EMBL/GenBank/DDBJ databases">
        <title>Rhodobacter blasticus.</title>
        <authorList>
            <person name="Meyer T.E."/>
            <person name="Miller S."/>
            <person name="Lodha T."/>
            <person name="Gandham S."/>
            <person name="Chintalapati S."/>
            <person name="Chintalapati V.R."/>
        </authorList>
    </citation>
    <scope>NUCLEOTIDE SEQUENCE [LARGE SCALE GENOMIC DNA]</scope>
    <source>
        <strain evidence="2 3">DSM 2131</strain>
    </source>
</reference>
<evidence type="ECO:0000313" key="2">
    <source>
        <dbReference type="EMBL" id="PTE13837.1"/>
    </source>
</evidence>
<proteinExistence type="predicted"/>
<dbReference type="SUPFAM" id="SSF56935">
    <property type="entry name" value="Porins"/>
    <property type="match status" value="1"/>
</dbReference>
<dbReference type="Proteomes" id="UP000241362">
    <property type="component" value="Unassembled WGS sequence"/>
</dbReference>
<accession>A0A2T4J7N7</accession>
<evidence type="ECO:0000256" key="1">
    <source>
        <dbReference type="SAM" id="SignalP"/>
    </source>
</evidence>
<dbReference type="AlphaFoldDB" id="A0A2T4J7N7"/>
<feature type="chain" id="PRO_5015734827" description="Outer membrane protein beta-barrel domain-containing protein" evidence="1">
    <location>
        <begin position="19"/>
        <end position="243"/>
    </location>
</feature>
<keyword evidence="1" id="KW-0732">Signal</keyword>
<protein>
    <recommendedName>
        <fullName evidence="4">Outer membrane protein beta-barrel domain-containing protein</fullName>
    </recommendedName>
</protein>
<organism evidence="2 3">
    <name type="scientific">Fuscovulum blasticum DSM 2131</name>
    <dbReference type="NCBI Taxonomy" id="1188250"/>
    <lineage>
        <taxon>Bacteria</taxon>
        <taxon>Pseudomonadati</taxon>
        <taxon>Pseudomonadota</taxon>
        <taxon>Alphaproteobacteria</taxon>
        <taxon>Rhodobacterales</taxon>
        <taxon>Paracoccaceae</taxon>
        <taxon>Pseudogemmobacter</taxon>
    </lineage>
</organism>
<evidence type="ECO:0008006" key="4">
    <source>
        <dbReference type="Google" id="ProtNLM"/>
    </source>
</evidence>
<gene>
    <name evidence="2" type="ORF">C5F44_12375</name>
</gene>
<evidence type="ECO:0000313" key="3">
    <source>
        <dbReference type="Proteomes" id="UP000241362"/>
    </source>
</evidence>
<keyword evidence="3" id="KW-1185">Reference proteome</keyword>
<name>A0A2T4J7N7_FUSBL</name>